<reference evidence="2 3" key="1">
    <citation type="submission" date="2018-01" db="EMBL/GenBank/DDBJ databases">
        <authorList>
            <person name="Clerissi C."/>
        </authorList>
    </citation>
    <scope>NUCLEOTIDE SEQUENCE [LARGE SCALE GENOMIC DNA]</scope>
    <source>
        <strain evidence="2">Cupriavidus taiwanensis STM 6021</strain>
    </source>
</reference>
<evidence type="ECO:0000259" key="1">
    <source>
        <dbReference type="Pfam" id="PF13463"/>
    </source>
</evidence>
<proteinExistence type="predicted"/>
<feature type="domain" description="HTH marR-type" evidence="1">
    <location>
        <begin position="60"/>
        <end position="125"/>
    </location>
</feature>
<dbReference type="Proteomes" id="UP000257139">
    <property type="component" value="Unassembled WGS sequence"/>
</dbReference>
<dbReference type="RefSeq" id="WP_115737085.1">
    <property type="nucleotide sequence ID" value="NZ_LT984799.1"/>
</dbReference>
<dbReference type="InterPro" id="IPR014601">
    <property type="entry name" value="Trans_reg_MarR_HTH"/>
</dbReference>
<dbReference type="Pfam" id="PF13463">
    <property type="entry name" value="HTH_27"/>
    <property type="match status" value="1"/>
</dbReference>
<dbReference type="InterPro" id="IPR000835">
    <property type="entry name" value="HTH_MarR-typ"/>
</dbReference>
<evidence type="ECO:0000313" key="3">
    <source>
        <dbReference type="Proteomes" id="UP000257139"/>
    </source>
</evidence>
<dbReference type="GO" id="GO:0003700">
    <property type="term" value="F:DNA-binding transcription factor activity"/>
    <property type="evidence" value="ECO:0007669"/>
    <property type="project" value="InterPro"/>
</dbReference>
<dbReference type="EMBL" id="OGUU01000054">
    <property type="protein sequence ID" value="SPC26186.1"/>
    <property type="molecule type" value="Genomic_DNA"/>
</dbReference>
<comment type="caution">
    <text evidence="2">The sequence shown here is derived from an EMBL/GenBank/DDBJ whole genome shotgun (WGS) entry which is preliminary data.</text>
</comment>
<evidence type="ECO:0000313" key="2">
    <source>
        <dbReference type="EMBL" id="SPC26186.1"/>
    </source>
</evidence>
<dbReference type="InterPro" id="IPR036390">
    <property type="entry name" value="WH_DNA-bd_sf"/>
</dbReference>
<dbReference type="Gene3D" id="1.10.10.10">
    <property type="entry name" value="Winged helix-like DNA-binding domain superfamily/Winged helix DNA-binding domain"/>
    <property type="match status" value="1"/>
</dbReference>
<dbReference type="AlphaFoldDB" id="A0A7Z7JGJ6"/>
<organism evidence="2 3">
    <name type="scientific">Cupriavidus taiwanensis</name>
    <dbReference type="NCBI Taxonomy" id="164546"/>
    <lineage>
        <taxon>Bacteria</taxon>
        <taxon>Pseudomonadati</taxon>
        <taxon>Pseudomonadota</taxon>
        <taxon>Betaproteobacteria</taxon>
        <taxon>Burkholderiales</taxon>
        <taxon>Burkholderiaceae</taxon>
        <taxon>Cupriavidus</taxon>
    </lineage>
</organism>
<dbReference type="InterPro" id="IPR036388">
    <property type="entry name" value="WH-like_DNA-bd_sf"/>
</dbReference>
<dbReference type="PIRSF" id="PIRSF036158">
    <property type="entry name" value="UCP036158_MarR"/>
    <property type="match status" value="1"/>
</dbReference>
<dbReference type="SUPFAM" id="SSF46785">
    <property type="entry name" value="Winged helix' DNA-binding domain"/>
    <property type="match status" value="1"/>
</dbReference>
<accession>A0A7Z7JGJ6</accession>
<gene>
    <name evidence="2" type="ORF">CBM2594_U70019</name>
</gene>
<name>A0A7Z7JGJ6_9BURK</name>
<sequence>MSKSEEAVDLARLPILTSSAQLVVEGSESSSEFEFGMIVAWNSFSRWAERCMAAAGAPELTMTEIILMNHIKHRARQKKLADICFTLNFSDTHVVAYGLRKLVALELVQAEKIGKEVFYSTTEKGDKLAERYKHVRTTCLVPSLDETMLERLGSAAALLRQMSGNFDQAARSAASL</sequence>
<protein>
    <submittedName>
        <fullName evidence="2">Putative transcription regulator, contains HTH domain (MarR family)</fullName>
    </submittedName>
</protein>